<dbReference type="SMART" id="SM00028">
    <property type="entry name" value="TPR"/>
    <property type="match status" value="7"/>
</dbReference>
<evidence type="ECO:0000256" key="1">
    <source>
        <dbReference type="SAM" id="MobiDB-lite"/>
    </source>
</evidence>
<dbReference type="EMBL" id="JAGEUA010000004">
    <property type="protein sequence ID" value="KAL0984872.1"/>
    <property type="molecule type" value="Genomic_DNA"/>
</dbReference>
<dbReference type="Proteomes" id="UP001557470">
    <property type="component" value="Unassembled WGS sequence"/>
</dbReference>
<accession>A0ABD0WXY8</accession>
<feature type="region of interest" description="Disordered" evidence="1">
    <location>
        <begin position="544"/>
        <end position="576"/>
    </location>
</feature>
<dbReference type="AlphaFoldDB" id="A0ABD0WXY8"/>
<dbReference type="Gene3D" id="1.25.40.10">
    <property type="entry name" value="Tetratricopeptide repeat domain"/>
    <property type="match status" value="2"/>
</dbReference>
<dbReference type="PANTHER" id="PTHR47050">
    <property type="entry name" value="TETRATRICOPEPTIDE REPEAT PROTEIN 24"/>
    <property type="match status" value="1"/>
</dbReference>
<sequence length="586" mass="64533">MASNSSPTHEGRKRKKKSDSNIKCKDKQSEDLEVQVAIEELTATGHIALKRGDCEKALICFKKAFKASIELKETRVQRACAFNLGAAYVEAGKPDKGLEFLKRAQPGERGERVADFQFNLAVAHEALGNHSKAVGHYLQASQLYRSQGDGAGEGDTCMKMSHCHLLLKDWTQAAQSLQRAGDSYRVAGKLDSAALALKAAGGHMLQSHDFTVDDIITVLTDCLELSNHIKDPESLGNLYNDLGLSFSQLKLFQEAASCYEQALPLVSTKPSRQAVVLQNLGAVHNTLNQYRQSLDYHRKAAGLHGSLGSRRAQGRCFSNLAFALSQLGEHEEAAENYLHALQAFKDTEDYNGQVQACEGMGETRFKLRDMEKAILYYKQALGLLSKCKDSSTLVQERLINKLSESLQHRLSLTTPGRPQRGVGHVRHTQPGIHPRALRRGDPNERNAKTEPQVSGVGSAELPTRGQDKEEAPGPDGEQAQAQSMGEAAESQPPTMGPFKVQPGANRNLNNTYELPEPHYQNQDMQQHPGLTQQSEHLYESVKLRATQTRSESPLTESSEVLPTSASDTEETTPLLKKWKSQVCLVM</sequence>
<keyword evidence="3" id="KW-1185">Reference proteome</keyword>
<dbReference type="SUPFAM" id="SSF48452">
    <property type="entry name" value="TPR-like"/>
    <property type="match status" value="2"/>
</dbReference>
<organism evidence="2 3">
    <name type="scientific">Umbra pygmaea</name>
    <name type="common">Eastern mudminnow</name>
    <dbReference type="NCBI Taxonomy" id="75934"/>
    <lineage>
        <taxon>Eukaryota</taxon>
        <taxon>Metazoa</taxon>
        <taxon>Chordata</taxon>
        <taxon>Craniata</taxon>
        <taxon>Vertebrata</taxon>
        <taxon>Euteleostomi</taxon>
        <taxon>Actinopterygii</taxon>
        <taxon>Neopterygii</taxon>
        <taxon>Teleostei</taxon>
        <taxon>Protacanthopterygii</taxon>
        <taxon>Esociformes</taxon>
        <taxon>Umbridae</taxon>
        <taxon>Umbra</taxon>
    </lineage>
</organism>
<feature type="compositionally biased region" description="Polar residues" evidence="1">
    <location>
        <begin position="519"/>
        <end position="529"/>
    </location>
</feature>
<feature type="region of interest" description="Disordered" evidence="1">
    <location>
        <begin position="410"/>
        <end position="529"/>
    </location>
</feature>
<reference evidence="2 3" key="1">
    <citation type="submission" date="2024-06" db="EMBL/GenBank/DDBJ databases">
        <authorList>
            <person name="Pan Q."/>
            <person name="Wen M."/>
            <person name="Jouanno E."/>
            <person name="Zahm M."/>
            <person name="Klopp C."/>
            <person name="Cabau C."/>
            <person name="Louis A."/>
            <person name="Berthelot C."/>
            <person name="Parey E."/>
            <person name="Roest Crollius H."/>
            <person name="Montfort J."/>
            <person name="Robinson-Rechavi M."/>
            <person name="Bouchez O."/>
            <person name="Lampietro C."/>
            <person name="Lopez Roques C."/>
            <person name="Donnadieu C."/>
            <person name="Postlethwait J."/>
            <person name="Bobe J."/>
            <person name="Verreycken H."/>
            <person name="Guiguen Y."/>
        </authorList>
    </citation>
    <scope>NUCLEOTIDE SEQUENCE [LARGE SCALE GENOMIC DNA]</scope>
    <source>
        <strain evidence="2">Up_M1</strain>
        <tissue evidence="2">Testis</tissue>
    </source>
</reference>
<dbReference type="InterPro" id="IPR011990">
    <property type="entry name" value="TPR-like_helical_dom_sf"/>
</dbReference>
<dbReference type="Pfam" id="PF13424">
    <property type="entry name" value="TPR_12"/>
    <property type="match status" value="2"/>
</dbReference>
<name>A0ABD0WXY8_UMBPY</name>
<evidence type="ECO:0000313" key="2">
    <source>
        <dbReference type="EMBL" id="KAL0984872.1"/>
    </source>
</evidence>
<gene>
    <name evidence="2" type="ORF">UPYG_G00149780</name>
</gene>
<feature type="compositionally biased region" description="Polar residues" evidence="1">
    <location>
        <begin position="545"/>
        <end position="566"/>
    </location>
</feature>
<protein>
    <recommendedName>
        <fullName evidence="4">Tetratricopeptide repeat protein 24</fullName>
    </recommendedName>
</protein>
<proteinExistence type="predicted"/>
<dbReference type="PANTHER" id="PTHR47050:SF2">
    <property type="entry name" value="TETRATRICOPEPTIDE REPEAT PROTEIN 24"/>
    <property type="match status" value="1"/>
</dbReference>
<comment type="caution">
    <text evidence="2">The sequence shown here is derived from an EMBL/GenBank/DDBJ whole genome shotgun (WGS) entry which is preliminary data.</text>
</comment>
<feature type="region of interest" description="Disordered" evidence="1">
    <location>
        <begin position="1"/>
        <end position="26"/>
    </location>
</feature>
<dbReference type="InterPro" id="IPR019734">
    <property type="entry name" value="TPR_rpt"/>
</dbReference>
<evidence type="ECO:0000313" key="3">
    <source>
        <dbReference type="Proteomes" id="UP001557470"/>
    </source>
</evidence>
<feature type="compositionally biased region" description="Basic and acidic residues" evidence="1">
    <location>
        <begin position="438"/>
        <end position="448"/>
    </location>
</feature>
<evidence type="ECO:0008006" key="4">
    <source>
        <dbReference type="Google" id="ProtNLM"/>
    </source>
</evidence>
<dbReference type="InterPro" id="IPR024812">
    <property type="entry name" value="TPR_24"/>
</dbReference>